<evidence type="ECO:0000313" key="2">
    <source>
        <dbReference type="EMBL" id="SCY60117.1"/>
    </source>
</evidence>
<dbReference type="EMBL" id="FMVF01000007">
    <property type="protein sequence ID" value="SCY60117.1"/>
    <property type="molecule type" value="Genomic_DNA"/>
</dbReference>
<accession>A0A1G5H8U0</accession>
<gene>
    <name evidence="2" type="ORF">SAMN02927903_01813</name>
</gene>
<sequence length="124" mass="13827">MDSKFTTLVRIVLGVILMVFGSNKFLHFIPMSPPIGSAGDFLNVLGASGYFFPVLGFVELCIGAMLVFKRGVPFGIIVLAPISLNILLYHAFFDVPGLWIAAVVLAFNVILIYKYWKLYRPLFH</sequence>
<feature type="transmembrane region" description="Helical" evidence="1">
    <location>
        <begin position="74"/>
        <end position="92"/>
    </location>
</feature>
<proteinExistence type="predicted"/>
<dbReference type="AlphaFoldDB" id="A0A1G5H8U0"/>
<organism evidence="2 3">
    <name type="scientific">Flavobacterium caeni</name>
    <dbReference type="NCBI Taxonomy" id="490189"/>
    <lineage>
        <taxon>Bacteria</taxon>
        <taxon>Pseudomonadati</taxon>
        <taxon>Bacteroidota</taxon>
        <taxon>Flavobacteriia</taxon>
        <taxon>Flavobacteriales</taxon>
        <taxon>Flavobacteriaceae</taxon>
        <taxon>Flavobacterium</taxon>
    </lineage>
</organism>
<dbReference type="OrthoDB" id="8161897at2"/>
<feature type="transmembrane region" description="Helical" evidence="1">
    <location>
        <begin position="49"/>
        <end position="67"/>
    </location>
</feature>
<dbReference type="RefSeq" id="WP_091142100.1">
    <property type="nucleotide sequence ID" value="NZ_FMVF01000007.1"/>
</dbReference>
<evidence type="ECO:0000256" key="1">
    <source>
        <dbReference type="SAM" id="Phobius"/>
    </source>
</evidence>
<keyword evidence="3" id="KW-1185">Reference proteome</keyword>
<protein>
    <recommendedName>
        <fullName evidence="4">DoxX protein</fullName>
    </recommendedName>
</protein>
<keyword evidence="1" id="KW-0812">Transmembrane</keyword>
<reference evidence="2 3" key="1">
    <citation type="submission" date="2016-10" db="EMBL/GenBank/DDBJ databases">
        <authorList>
            <person name="de Groot N.N."/>
        </authorList>
    </citation>
    <scope>NUCLEOTIDE SEQUENCE [LARGE SCALE GENOMIC DNA]</scope>
    <source>
        <strain evidence="2 3">CGMCC 1.7031</strain>
    </source>
</reference>
<dbReference type="STRING" id="490189.SAMN02927903_01813"/>
<dbReference type="Proteomes" id="UP000199354">
    <property type="component" value="Unassembled WGS sequence"/>
</dbReference>
<name>A0A1G5H8U0_9FLAO</name>
<keyword evidence="1" id="KW-1133">Transmembrane helix</keyword>
<feature type="transmembrane region" description="Helical" evidence="1">
    <location>
        <begin position="98"/>
        <end position="116"/>
    </location>
</feature>
<keyword evidence="1" id="KW-0472">Membrane</keyword>
<evidence type="ECO:0000313" key="3">
    <source>
        <dbReference type="Proteomes" id="UP000199354"/>
    </source>
</evidence>
<feature type="transmembrane region" description="Helical" evidence="1">
    <location>
        <begin position="7"/>
        <end position="29"/>
    </location>
</feature>
<evidence type="ECO:0008006" key="4">
    <source>
        <dbReference type="Google" id="ProtNLM"/>
    </source>
</evidence>